<protein>
    <submittedName>
        <fullName evidence="1">Uncharacterized protein</fullName>
    </submittedName>
</protein>
<evidence type="ECO:0000313" key="1">
    <source>
        <dbReference type="EMBL" id="KAK2596792.1"/>
    </source>
</evidence>
<dbReference type="AlphaFoldDB" id="A0AAJ0CN61"/>
<name>A0AAJ0CN61_9HYPO</name>
<accession>A0AAJ0CN61</accession>
<proteinExistence type="predicted"/>
<reference evidence="1" key="1">
    <citation type="submission" date="2023-06" db="EMBL/GenBank/DDBJ databases">
        <title>Conoideocrella luteorostrata (Hypocreales: Clavicipitaceae), a potential biocontrol fungus for elongate hemlock scale in United States Christmas tree production areas.</title>
        <authorList>
            <person name="Barrett H."/>
            <person name="Lovett B."/>
            <person name="Macias A.M."/>
            <person name="Stajich J.E."/>
            <person name="Kasson M.T."/>
        </authorList>
    </citation>
    <scope>NUCLEOTIDE SEQUENCE</scope>
    <source>
        <strain evidence="1">ARSEF 14590</strain>
    </source>
</reference>
<evidence type="ECO:0000313" key="2">
    <source>
        <dbReference type="Proteomes" id="UP001251528"/>
    </source>
</evidence>
<gene>
    <name evidence="1" type="ORF">QQS21_006121</name>
</gene>
<comment type="caution">
    <text evidence="1">The sequence shown here is derived from an EMBL/GenBank/DDBJ whole genome shotgun (WGS) entry which is preliminary data.</text>
</comment>
<sequence length="107" mass="11302">MPCHEDGLGKDEGEDVPVAGCLDEEVVEVVAATIPRGCCVFRVGVEFAHSNGEVVVHQLACDVACDDGHAGEARKERKAQIELVVAVNIGKDGGNSDFKSIVDRVRG</sequence>
<dbReference type="EMBL" id="JASWJB010000109">
    <property type="protein sequence ID" value="KAK2596792.1"/>
    <property type="molecule type" value="Genomic_DNA"/>
</dbReference>
<keyword evidence="2" id="KW-1185">Reference proteome</keyword>
<dbReference type="Proteomes" id="UP001251528">
    <property type="component" value="Unassembled WGS sequence"/>
</dbReference>
<organism evidence="1 2">
    <name type="scientific">Conoideocrella luteorostrata</name>
    <dbReference type="NCBI Taxonomy" id="1105319"/>
    <lineage>
        <taxon>Eukaryota</taxon>
        <taxon>Fungi</taxon>
        <taxon>Dikarya</taxon>
        <taxon>Ascomycota</taxon>
        <taxon>Pezizomycotina</taxon>
        <taxon>Sordariomycetes</taxon>
        <taxon>Hypocreomycetidae</taxon>
        <taxon>Hypocreales</taxon>
        <taxon>Clavicipitaceae</taxon>
        <taxon>Conoideocrella</taxon>
    </lineage>
</organism>